<feature type="compositionally biased region" description="Low complexity" evidence="1">
    <location>
        <begin position="339"/>
        <end position="358"/>
    </location>
</feature>
<dbReference type="EMBL" id="JBEXZR010000017">
    <property type="protein sequence ID" value="MEU0709573.1"/>
    <property type="molecule type" value="Genomic_DNA"/>
</dbReference>
<keyword evidence="2" id="KW-0812">Transmembrane</keyword>
<feature type="transmembrane region" description="Helical" evidence="2">
    <location>
        <begin position="12"/>
        <end position="38"/>
    </location>
</feature>
<accession>A0ABV2W7R3</accession>
<keyword evidence="2" id="KW-0472">Membrane</keyword>
<evidence type="ECO:0000256" key="1">
    <source>
        <dbReference type="SAM" id="MobiDB-lite"/>
    </source>
</evidence>
<evidence type="ECO:0000259" key="3">
    <source>
        <dbReference type="Pfam" id="PF13828"/>
    </source>
</evidence>
<dbReference type="Pfam" id="PF13828">
    <property type="entry name" value="DUF4190"/>
    <property type="match status" value="1"/>
</dbReference>
<reference evidence="5 6" key="1">
    <citation type="submission" date="2024-06" db="EMBL/GenBank/DDBJ databases">
        <title>The Natural Products Discovery Center: Release of the First 8490 Sequenced Strains for Exploring Actinobacteria Biosynthetic Diversity.</title>
        <authorList>
            <person name="Kalkreuter E."/>
            <person name="Kautsar S.A."/>
            <person name="Yang D."/>
            <person name="Bader C.D."/>
            <person name="Teijaro C.N."/>
            <person name="Fluegel L."/>
            <person name="Davis C.M."/>
            <person name="Simpson J.R."/>
            <person name="Lauterbach L."/>
            <person name="Steele A.D."/>
            <person name="Gui C."/>
            <person name="Meng S."/>
            <person name="Li G."/>
            <person name="Viehrig K."/>
            <person name="Ye F."/>
            <person name="Su P."/>
            <person name="Kiefer A.F."/>
            <person name="Nichols A."/>
            <person name="Cepeda A.J."/>
            <person name="Yan W."/>
            <person name="Fan B."/>
            <person name="Jiang Y."/>
            <person name="Adhikari A."/>
            <person name="Zheng C.-J."/>
            <person name="Schuster L."/>
            <person name="Cowan T.M."/>
            <person name="Smanski M.J."/>
            <person name="Chevrette M.G."/>
            <person name="De Carvalho L.P.S."/>
            <person name="Shen B."/>
        </authorList>
    </citation>
    <scope>NUCLEOTIDE SEQUENCE [LARGE SCALE GENOMIC DNA]</scope>
    <source>
        <strain evidence="5 6">NPDC006337</strain>
    </source>
</reference>
<gene>
    <name evidence="5" type="ORF">ABZ508_19650</name>
</gene>
<protein>
    <submittedName>
        <fullName evidence="5">DUF4190 domain-containing protein</fullName>
    </submittedName>
</protein>
<dbReference type="Pfam" id="PF13845">
    <property type="entry name" value="Septum_form"/>
    <property type="match status" value="1"/>
</dbReference>
<organism evidence="5 6">
    <name type="scientific">Streptomyces lavendulocolor</name>
    <dbReference type="NCBI Taxonomy" id="67316"/>
    <lineage>
        <taxon>Bacteria</taxon>
        <taxon>Bacillati</taxon>
        <taxon>Actinomycetota</taxon>
        <taxon>Actinomycetes</taxon>
        <taxon>Kitasatosporales</taxon>
        <taxon>Streptomycetaceae</taxon>
        <taxon>Streptomyces</taxon>
    </lineage>
</organism>
<proteinExistence type="predicted"/>
<name>A0ABV2W7R3_9ACTN</name>
<evidence type="ECO:0000259" key="4">
    <source>
        <dbReference type="Pfam" id="PF13845"/>
    </source>
</evidence>
<keyword evidence="2" id="KW-1133">Transmembrane helix</keyword>
<evidence type="ECO:0000256" key="2">
    <source>
        <dbReference type="SAM" id="Phobius"/>
    </source>
</evidence>
<evidence type="ECO:0000313" key="6">
    <source>
        <dbReference type="Proteomes" id="UP001550378"/>
    </source>
</evidence>
<feature type="domain" description="Septum formation-related" evidence="4">
    <location>
        <begin position="100"/>
        <end position="196"/>
    </location>
</feature>
<dbReference type="InterPro" id="IPR026004">
    <property type="entry name" value="Septum_form"/>
</dbReference>
<comment type="caution">
    <text evidence="5">The sequence shown here is derived from an EMBL/GenBank/DDBJ whole genome shotgun (WGS) entry which is preliminary data.</text>
</comment>
<dbReference type="Proteomes" id="UP001550378">
    <property type="component" value="Unassembled WGS sequence"/>
</dbReference>
<feature type="region of interest" description="Disordered" evidence="1">
    <location>
        <begin position="326"/>
        <end position="358"/>
    </location>
</feature>
<dbReference type="InterPro" id="IPR025241">
    <property type="entry name" value="DUF4190"/>
</dbReference>
<feature type="domain" description="DUF4190" evidence="3">
    <location>
        <begin position="13"/>
        <end position="67"/>
    </location>
</feature>
<keyword evidence="6" id="KW-1185">Reference proteome</keyword>
<evidence type="ECO:0000313" key="5">
    <source>
        <dbReference type="EMBL" id="MEU0709573.1"/>
    </source>
</evidence>
<dbReference type="RefSeq" id="WP_359653065.1">
    <property type="nucleotide sequence ID" value="NZ_JBEXZP010000015.1"/>
</dbReference>
<feature type="transmembrane region" description="Helical" evidence="2">
    <location>
        <begin position="50"/>
        <end position="71"/>
    </location>
</feature>
<sequence>MPGPPPAANVNGLAIAALVTGIVCVLPPLGMVLGGLALGRIRKRGERGTGMAVTGIALSLVSTLLVVAGIATGTFRDVSDGMREAVDEVSRTRSTFDLRKGQCFDSPGGIAEAGSADVTIVDCAGPHDGEISGSFTITGFGAWPGDEAVEPLAERRCEALNTAYAVDGWAVPDNASTYYYQPSKESWAIGDRSVTCAFAAEEGKLTGSVRNDGTSLDRHQIAFLEPVNRIDAVLWEEPEADVEDDRKANVAWAGKVSATLSTTAARLRAHPWPSAARKPVADLAAELEAARKHWAAMAAATDPDTFWEHYEPAYEALPPDLGARARGALGLDVTPPPGFADDSGGSDEAAGSDGTDST</sequence>